<dbReference type="AlphaFoldDB" id="A0A0F7PW06"/>
<dbReference type="PATRIC" id="fig|1194971.3.peg.748"/>
<reference evidence="2 3" key="1">
    <citation type="submission" date="2015-05" db="EMBL/GenBank/DDBJ databases">
        <title>Complete genome sequence of Lactobacillus salivarius Ren, a probiotic strain with antitumor activity.</title>
        <authorList>
            <person name="Sun E."/>
            <person name="Zhao L."/>
            <person name="Liu S."/>
            <person name="Zhang M."/>
            <person name="Guo H."/>
            <person name="Ren F."/>
        </authorList>
    </citation>
    <scope>NUCLEOTIDE SEQUENCE [LARGE SCALE GENOMIC DNA]</scope>
    <source>
        <strain evidence="2 3">Ren</strain>
    </source>
</reference>
<name>A0A0F7PW06_9LACO</name>
<protein>
    <submittedName>
        <fullName evidence="2">Uncharacterized protein</fullName>
    </submittedName>
</protein>
<gene>
    <name evidence="2" type="ORF">LsR_00749</name>
</gene>
<proteinExistence type="predicted"/>
<dbReference type="RefSeq" id="WP_047035587.1">
    <property type="nucleotide sequence ID" value="NZ_CP011403.1"/>
</dbReference>
<evidence type="ECO:0000313" key="2">
    <source>
        <dbReference type="EMBL" id="AKI04296.1"/>
    </source>
</evidence>
<sequence length="61" mass="6978">MGILFLILGIWIAWKILKVAGKLFYWIFCIALFVWLVSHLWLLGLIFIIAAIGGIYALARN</sequence>
<evidence type="ECO:0000256" key="1">
    <source>
        <dbReference type="SAM" id="Phobius"/>
    </source>
</evidence>
<organism evidence="2 3">
    <name type="scientific">Ligilactobacillus salivarius str. Ren</name>
    <dbReference type="NCBI Taxonomy" id="1194971"/>
    <lineage>
        <taxon>Bacteria</taxon>
        <taxon>Bacillati</taxon>
        <taxon>Bacillota</taxon>
        <taxon>Bacilli</taxon>
        <taxon>Lactobacillales</taxon>
        <taxon>Lactobacillaceae</taxon>
        <taxon>Ligilactobacillus</taxon>
    </lineage>
</organism>
<keyword evidence="1" id="KW-0812">Transmembrane</keyword>
<feature type="transmembrane region" description="Helical" evidence="1">
    <location>
        <begin position="25"/>
        <end position="58"/>
    </location>
</feature>
<accession>A0A0F7PW06</accession>
<keyword evidence="1" id="KW-0472">Membrane</keyword>
<dbReference type="EMBL" id="CP011403">
    <property type="protein sequence ID" value="AKI04296.1"/>
    <property type="molecule type" value="Genomic_DNA"/>
</dbReference>
<keyword evidence="1" id="KW-1133">Transmembrane helix</keyword>
<evidence type="ECO:0000313" key="3">
    <source>
        <dbReference type="Proteomes" id="UP000035027"/>
    </source>
</evidence>
<dbReference type="Proteomes" id="UP000035027">
    <property type="component" value="Chromosome"/>
</dbReference>